<evidence type="ECO:0000256" key="3">
    <source>
        <dbReference type="ARBA" id="ARBA00023002"/>
    </source>
</evidence>
<comment type="caution">
    <text evidence="6">The sequence shown here is derived from an EMBL/GenBank/DDBJ whole genome shotgun (WGS) entry which is preliminary data.</text>
</comment>
<name>A0AAE3D2A5_9HYPH</name>
<keyword evidence="7" id="KW-1185">Reference proteome</keyword>
<gene>
    <name evidence="6" type="ORF">K1W69_15880</name>
</gene>
<dbReference type="AlphaFoldDB" id="A0AAE3D2A5"/>
<dbReference type="GO" id="GO:0008726">
    <property type="term" value="F:alkanesulfonate monooxygenase activity"/>
    <property type="evidence" value="ECO:0007669"/>
    <property type="project" value="TreeGrafter"/>
</dbReference>
<dbReference type="Gene3D" id="3.20.20.30">
    <property type="entry name" value="Luciferase-like domain"/>
    <property type="match status" value="1"/>
</dbReference>
<dbReference type="NCBIfam" id="TIGR03619">
    <property type="entry name" value="F420_Rv2161c"/>
    <property type="match status" value="1"/>
</dbReference>
<evidence type="ECO:0000313" key="6">
    <source>
        <dbReference type="EMBL" id="MBW8638676.1"/>
    </source>
</evidence>
<protein>
    <submittedName>
        <fullName evidence="6">TIGR03619 family F420-dependent LLM class oxidoreductase</fullName>
        <ecNumber evidence="6">1.-.-.-</ecNumber>
    </submittedName>
</protein>
<proteinExistence type="predicted"/>
<keyword evidence="2" id="KW-0288">FMN</keyword>
<dbReference type="SUPFAM" id="SSF51679">
    <property type="entry name" value="Bacterial luciferase-like"/>
    <property type="match status" value="1"/>
</dbReference>
<reference evidence="6" key="1">
    <citation type="submission" date="2021-08" db="EMBL/GenBank/DDBJ databases">
        <title>Hoeflea bacterium WL0058 sp. nov., isolated from the sediment.</title>
        <authorList>
            <person name="Wang L."/>
            <person name="Zhang D."/>
        </authorList>
    </citation>
    <scope>NUCLEOTIDE SEQUENCE</scope>
    <source>
        <strain evidence="6">WL0058</strain>
    </source>
</reference>
<dbReference type="InterPro" id="IPR019921">
    <property type="entry name" value="Lucif-like_OxRdtase_Rv2161c"/>
</dbReference>
<evidence type="ECO:0000256" key="4">
    <source>
        <dbReference type="ARBA" id="ARBA00023033"/>
    </source>
</evidence>
<feature type="domain" description="Luciferase-like" evidence="5">
    <location>
        <begin position="22"/>
        <end position="305"/>
    </location>
</feature>
<dbReference type="RefSeq" id="WP_220229414.1">
    <property type="nucleotide sequence ID" value="NZ_JAICBX010000003.1"/>
</dbReference>
<dbReference type="EMBL" id="JAICBX010000003">
    <property type="protein sequence ID" value="MBW8638676.1"/>
    <property type="molecule type" value="Genomic_DNA"/>
</dbReference>
<keyword evidence="1" id="KW-0285">Flavoprotein</keyword>
<dbReference type="Pfam" id="PF00296">
    <property type="entry name" value="Bac_luciferase"/>
    <property type="match status" value="1"/>
</dbReference>
<organism evidence="6 7">
    <name type="scientific">Flavimaribacter sediminis</name>
    <dbReference type="NCBI Taxonomy" id="2865987"/>
    <lineage>
        <taxon>Bacteria</taxon>
        <taxon>Pseudomonadati</taxon>
        <taxon>Pseudomonadota</taxon>
        <taxon>Alphaproteobacteria</taxon>
        <taxon>Hyphomicrobiales</taxon>
        <taxon>Rhizobiaceae</taxon>
        <taxon>Flavimaribacter</taxon>
    </lineage>
</organism>
<dbReference type="InterPro" id="IPR036661">
    <property type="entry name" value="Luciferase-like_sf"/>
</dbReference>
<keyword evidence="4" id="KW-0503">Monooxygenase</keyword>
<evidence type="ECO:0000313" key="7">
    <source>
        <dbReference type="Proteomes" id="UP001196509"/>
    </source>
</evidence>
<dbReference type="PANTHER" id="PTHR42847">
    <property type="entry name" value="ALKANESULFONATE MONOOXYGENASE"/>
    <property type="match status" value="1"/>
</dbReference>
<dbReference type="InterPro" id="IPR011251">
    <property type="entry name" value="Luciferase-like_dom"/>
</dbReference>
<dbReference type="EC" id="1.-.-.-" evidence="6"/>
<dbReference type="GO" id="GO:0046306">
    <property type="term" value="P:alkanesulfonate catabolic process"/>
    <property type="evidence" value="ECO:0007669"/>
    <property type="project" value="TreeGrafter"/>
</dbReference>
<dbReference type="Proteomes" id="UP001196509">
    <property type="component" value="Unassembled WGS sequence"/>
</dbReference>
<evidence type="ECO:0000256" key="2">
    <source>
        <dbReference type="ARBA" id="ARBA00022643"/>
    </source>
</evidence>
<dbReference type="PANTHER" id="PTHR42847:SF4">
    <property type="entry name" value="ALKANESULFONATE MONOOXYGENASE-RELATED"/>
    <property type="match status" value="1"/>
</dbReference>
<evidence type="ECO:0000259" key="5">
    <source>
        <dbReference type="Pfam" id="PF00296"/>
    </source>
</evidence>
<dbReference type="InterPro" id="IPR050172">
    <property type="entry name" value="SsuD_RutA_monooxygenase"/>
</dbReference>
<evidence type="ECO:0000256" key="1">
    <source>
        <dbReference type="ARBA" id="ARBA00022630"/>
    </source>
</evidence>
<sequence length="335" mass="37250">MIVSAGLPTGMEGLTYPIPFSSTENVLKIATHAEDLGYHSVWGNDHMTTQTYVRDEFPEPPRFWEPLITYAFIAAATTRLRFGTGILVLPMRRDIVVTAKQIATLDHFSGGRLEIGVGVGAYREEFEALWPDSGANRGAMVEEGVEALNKLFSDRVSSFDGKYYQYRDVELAPKTLQKKLPIYFGGNSPKHLPRVARLADGWIPAGMDVGKMGGMITHLKELVEKEGRDPSTIQIAPQFTCYVGKTREEARERFSQSQMYKHMVSLKKSTLKSEGEQDLSDVNLVGSVDEVVEKAIAAREAGVTHLLGLYFAANDVQELLDQMQLFAEEVTPKIT</sequence>
<accession>A0AAE3D2A5</accession>
<keyword evidence="3 6" id="KW-0560">Oxidoreductase</keyword>